<evidence type="ECO:0000313" key="4">
    <source>
        <dbReference type="Proteomes" id="UP000076852"/>
    </source>
</evidence>
<protein>
    <submittedName>
        <fullName evidence="3">Uncharacterized protein</fullName>
    </submittedName>
</protein>
<organism evidence="3 4">
    <name type="scientific">Paraburkholderia phytofirmans OLGA172</name>
    <dbReference type="NCBI Taxonomy" id="1417228"/>
    <lineage>
        <taxon>Bacteria</taxon>
        <taxon>Pseudomonadati</taxon>
        <taxon>Pseudomonadota</taxon>
        <taxon>Betaproteobacteria</taxon>
        <taxon>Burkholderiales</taxon>
        <taxon>Burkholderiaceae</taxon>
        <taxon>Paraburkholderia</taxon>
    </lineage>
</organism>
<dbReference type="SUPFAM" id="SSF51225">
    <property type="entry name" value="Fibre shaft of virus attachment proteins"/>
    <property type="match status" value="1"/>
</dbReference>
<keyword evidence="2" id="KW-0945">Host-virus interaction</keyword>
<proteinExistence type="predicted"/>
<dbReference type="GO" id="GO:0019062">
    <property type="term" value="P:virion attachment to host cell"/>
    <property type="evidence" value="ECO:0007669"/>
    <property type="project" value="InterPro"/>
</dbReference>
<keyword evidence="4" id="KW-1185">Reference proteome</keyword>
<dbReference type="AlphaFoldDB" id="A0A160FIH1"/>
<dbReference type="EMBL" id="CP014578">
    <property type="protein sequence ID" value="ANB72011.1"/>
    <property type="molecule type" value="Genomic_DNA"/>
</dbReference>
<dbReference type="Gene3D" id="2.10.25.20">
    <property type="entry name" value="reovirus attachment protein sigma1, domain 1"/>
    <property type="match status" value="1"/>
</dbReference>
<sequence length="183" mass="19053">MATVVDVTSADLKSRFVAGSIPLQQDFGNLIDIAECGRRAVGQSKDQTDNNVGAGLALASDAANIGKLSVKPAPSDGIKVDDGGLKIRRGGCITVDSNGIAVKAGNGIDGSSDYVCVKAGYGIVVDSSGVSIDSKTVLPKGMIMMFCGSTIPQGWVRRVSRYLSPQSCSQRLFKCGVRGHRDD</sequence>
<comment type="subcellular location">
    <subcellularLocation>
        <location evidence="1">Virion</location>
    </subcellularLocation>
</comment>
<name>A0A160FIH1_9BURK</name>
<dbReference type="Proteomes" id="UP000076852">
    <property type="component" value="Chromosome 1"/>
</dbReference>
<dbReference type="InterPro" id="IPR009013">
    <property type="entry name" value="Attachment_protein_shaft_sf"/>
</dbReference>
<reference evidence="3 4" key="1">
    <citation type="journal article" date="2016" name="Gene">
        <title>PacBio SMRT assembly of a complex multi-replicon genome reveals chlorocatechol degradative operon in a region of genome plasticity.</title>
        <authorList>
            <person name="Ricker N."/>
            <person name="Shen S.Y."/>
            <person name="Goordial J."/>
            <person name="Jin S."/>
            <person name="Fulthorpe R.R."/>
        </authorList>
    </citation>
    <scope>NUCLEOTIDE SEQUENCE [LARGE SCALE GENOMIC DNA]</scope>
    <source>
        <strain evidence="3 4">OLGA172</strain>
    </source>
</reference>
<evidence type="ECO:0000256" key="2">
    <source>
        <dbReference type="ARBA" id="ARBA00022581"/>
    </source>
</evidence>
<gene>
    <name evidence="3" type="ORF">AYM40_06225</name>
</gene>
<accession>A0A160FIH1</accession>
<evidence type="ECO:0000313" key="3">
    <source>
        <dbReference type="EMBL" id="ANB72011.1"/>
    </source>
</evidence>
<evidence type="ECO:0000256" key="1">
    <source>
        <dbReference type="ARBA" id="ARBA00004328"/>
    </source>
</evidence>
<dbReference type="KEGG" id="buz:AYM40_06225"/>
<dbReference type="STRING" id="1804984.AYM40_06225"/>